<dbReference type="EMBL" id="CP158373">
    <property type="protein sequence ID" value="XBY65981.1"/>
    <property type="molecule type" value="Genomic_DNA"/>
</dbReference>
<dbReference type="RefSeq" id="WP_265167956.1">
    <property type="nucleotide sequence ID" value="NZ_AP023081.1"/>
</dbReference>
<gene>
    <name evidence="1" type="ORF">ABS648_09550</name>
</gene>
<protein>
    <submittedName>
        <fullName evidence="1">Uncharacterized protein</fullName>
    </submittedName>
</protein>
<sequence>MFHSGDDRKRRATMDDYQEEILDFHASEQDAVEPADDATEM</sequence>
<dbReference type="AlphaFoldDB" id="A0AAU7YAI8"/>
<proteinExistence type="predicted"/>
<accession>A0AAU7YAI8</accession>
<reference evidence="1" key="1">
    <citation type="submission" date="2023-08" db="EMBL/GenBank/DDBJ databases">
        <title>Increased levels of nutrients transform a symbiont into a lethal pathobiont.</title>
        <authorList>
            <person name="Lachnit T."/>
            <person name="Ulrich L."/>
            <person name="Willmer F.M."/>
            <person name="Hasenbein T."/>
            <person name="Steiner L.X."/>
            <person name="Wolters M."/>
            <person name="Herbst E.M."/>
            <person name="Deines P."/>
        </authorList>
    </citation>
    <scope>NUCLEOTIDE SEQUENCE</scope>
    <source>
        <strain evidence="1">T3</strain>
    </source>
</reference>
<name>A0AAU7YAI8_9PSED</name>
<evidence type="ECO:0000313" key="1">
    <source>
        <dbReference type="EMBL" id="XBY65981.1"/>
    </source>
</evidence>
<organism evidence="1">
    <name type="scientific">Pseudomonas solani</name>
    <dbReference type="NCBI Taxonomy" id="2731552"/>
    <lineage>
        <taxon>Bacteria</taxon>
        <taxon>Pseudomonadati</taxon>
        <taxon>Pseudomonadota</taxon>
        <taxon>Gammaproteobacteria</taxon>
        <taxon>Pseudomonadales</taxon>
        <taxon>Pseudomonadaceae</taxon>
        <taxon>Pseudomonas</taxon>
    </lineage>
</organism>